<name>A0A670KCX7_PODMU</name>
<dbReference type="Ensembl" id="ENSPMRT00000034650.1">
    <property type="protein sequence ID" value="ENSPMRP00000032677.1"/>
    <property type="gene ID" value="ENSPMRG00000021172.1"/>
</dbReference>
<reference evidence="2" key="3">
    <citation type="submission" date="2025-09" db="UniProtKB">
        <authorList>
            <consortium name="Ensembl"/>
        </authorList>
    </citation>
    <scope>IDENTIFICATION</scope>
</reference>
<dbReference type="PANTHER" id="PTHR31635">
    <property type="entry name" value="REVERSE TRANSCRIPTASE DOMAIN-CONTAINING PROTEIN-RELATED"/>
    <property type="match status" value="1"/>
</dbReference>
<dbReference type="AlphaFoldDB" id="A0A670KCX7"/>
<evidence type="ECO:0000313" key="2">
    <source>
        <dbReference type="Ensembl" id="ENSPMRP00000032677.1"/>
    </source>
</evidence>
<dbReference type="OMA" id="VRWEFLY"/>
<dbReference type="GeneTree" id="ENSGT01150000286916"/>
<dbReference type="InterPro" id="IPR000477">
    <property type="entry name" value="RT_dom"/>
</dbReference>
<dbReference type="InterPro" id="IPR043502">
    <property type="entry name" value="DNA/RNA_pol_sf"/>
</dbReference>
<sequence length="723" mass="85079">MDIERTDTKNKKIEIQPKVISDHNPIEMEVKGLEERTFRWRLNDNLLDDQRFVERIRKKLGEYFLDNIDKGVKTSSVWDASKAVMRGLFIQQNALKKKNREKRSKEILRQIMDNEQKLIKKPNNERIMQEIKSLQSQFAMIINKEVEWNIKRLRQKNFEFANKSGKWLAWQVRRRKEQNTINKILINGEETTDSKEIRKGFTDFYEQLYRYKERNSKKKIERYLKEKTVKKMSPEQKKQLNAPIDRLEIEEAIKELKRGKAPGPDGFTSSYYKEFKDTLMTPLIEVMNNILKERDMPGSWKEAFITIIPKQDADLTQVKNYRPISLLNTDYKIFAGILAKRLKKILRRIIHEDQTGFLPGRLIRSNTRHIINLIEYLSESSDKSACLIFIDAEKAFDNVIWDFMLKNLEAMEVGQEFLNGIRSIYTEQKARLIVNNVITEDIKIGKGTRQGCPLSPLLFIVVLEVLLNAIRQNKQIKGVTLGSNKYKVKAYADDVVLTVEEPIESIKAILDEMEEFGKLAGFKMNKSKTKMIVKNMDQDAVVTLQQQTEIEVVKKIKYLGIWITNKNIDLYQNNYVPAWNKIKKDLEAWARLKLSFWGRISMVKMMLLPKFLYLFQTLPILKGTKNFKEWQKAISRYVWEGKKPRIKFKLLTDATERGGFALPDMRLYYEATCLCWIKEWVKLENRELLALEGYNNNYGWHAYLWKDKKGCTRASAVIYLGAH</sequence>
<dbReference type="PROSITE" id="PS50878">
    <property type="entry name" value="RT_POL"/>
    <property type="match status" value="1"/>
</dbReference>
<keyword evidence="3" id="KW-1185">Reference proteome</keyword>
<evidence type="ECO:0000313" key="3">
    <source>
        <dbReference type="Proteomes" id="UP000472272"/>
    </source>
</evidence>
<feature type="domain" description="Reverse transcriptase" evidence="1">
    <location>
        <begin position="289"/>
        <end position="563"/>
    </location>
</feature>
<dbReference type="SUPFAM" id="SSF56672">
    <property type="entry name" value="DNA/RNA polymerases"/>
    <property type="match status" value="1"/>
</dbReference>
<proteinExistence type="predicted"/>
<reference evidence="2 3" key="1">
    <citation type="journal article" date="2019" name="Proc. Natl. Acad. Sci. U.S.A.">
        <title>Regulatory changes in pterin and carotenoid genes underlie balanced color polymorphisms in the wall lizard.</title>
        <authorList>
            <person name="Andrade P."/>
            <person name="Pinho C."/>
            <person name="Perez I de Lanuza G."/>
            <person name="Afonso S."/>
            <person name="Brejcha J."/>
            <person name="Rubin C.J."/>
            <person name="Wallerman O."/>
            <person name="Pereira P."/>
            <person name="Sabatino S.J."/>
            <person name="Bellati A."/>
            <person name="Pellitteri-Rosa D."/>
            <person name="Bosakova Z."/>
            <person name="Bunikis I."/>
            <person name="Carretero M.A."/>
            <person name="Feiner N."/>
            <person name="Marsik P."/>
            <person name="Pauperio F."/>
            <person name="Salvi D."/>
            <person name="Soler L."/>
            <person name="While G.M."/>
            <person name="Uller T."/>
            <person name="Font E."/>
            <person name="Andersson L."/>
            <person name="Carneiro M."/>
        </authorList>
    </citation>
    <scope>NUCLEOTIDE SEQUENCE</scope>
</reference>
<dbReference type="PANTHER" id="PTHR31635:SF196">
    <property type="entry name" value="REVERSE TRANSCRIPTASE DOMAIN-CONTAINING PROTEIN-RELATED"/>
    <property type="match status" value="1"/>
</dbReference>
<evidence type="ECO:0000259" key="1">
    <source>
        <dbReference type="PROSITE" id="PS50878"/>
    </source>
</evidence>
<accession>A0A670KCX7</accession>
<dbReference type="Pfam" id="PF00078">
    <property type="entry name" value="RVT_1"/>
    <property type="match status" value="1"/>
</dbReference>
<dbReference type="Proteomes" id="UP000472272">
    <property type="component" value="Chromosome 4"/>
</dbReference>
<dbReference type="CDD" id="cd01650">
    <property type="entry name" value="RT_nLTR_like"/>
    <property type="match status" value="1"/>
</dbReference>
<organism evidence="2 3">
    <name type="scientific">Podarcis muralis</name>
    <name type="common">Wall lizard</name>
    <name type="synonym">Lacerta muralis</name>
    <dbReference type="NCBI Taxonomy" id="64176"/>
    <lineage>
        <taxon>Eukaryota</taxon>
        <taxon>Metazoa</taxon>
        <taxon>Chordata</taxon>
        <taxon>Craniata</taxon>
        <taxon>Vertebrata</taxon>
        <taxon>Euteleostomi</taxon>
        <taxon>Lepidosauria</taxon>
        <taxon>Squamata</taxon>
        <taxon>Bifurcata</taxon>
        <taxon>Unidentata</taxon>
        <taxon>Episquamata</taxon>
        <taxon>Laterata</taxon>
        <taxon>Lacertibaenia</taxon>
        <taxon>Lacertidae</taxon>
        <taxon>Podarcis</taxon>
    </lineage>
</organism>
<protein>
    <recommendedName>
        <fullName evidence="1">Reverse transcriptase domain-containing protein</fullName>
    </recommendedName>
</protein>
<reference evidence="2" key="2">
    <citation type="submission" date="2025-08" db="UniProtKB">
        <authorList>
            <consortium name="Ensembl"/>
        </authorList>
    </citation>
    <scope>IDENTIFICATION</scope>
</reference>